<organism evidence="3 4">
    <name type="scientific">Capnocytophaga endodontalis</name>
    <dbReference type="NCBI Taxonomy" id="2708117"/>
    <lineage>
        <taxon>Bacteria</taxon>
        <taxon>Pseudomonadati</taxon>
        <taxon>Bacteroidota</taxon>
        <taxon>Flavobacteriia</taxon>
        <taxon>Flavobacteriales</taxon>
        <taxon>Flavobacteriaceae</taxon>
        <taxon>Capnocytophaga</taxon>
    </lineage>
</organism>
<evidence type="ECO:0000256" key="1">
    <source>
        <dbReference type="SAM" id="MobiDB-lite"/>
    </source>
</evidence>
<name>A0A1Z4BMH4_9FLAO</name>
<dbReference type="SUPFAM" id="SSF49899">
    <property type="entry name" value="Concanavalin A-like lectins/glucanases"/>
    <property type="match status" value="1"/>
</dbReference>
<gene>
    <name evidence="3" type="ORF">CBG49_05125</name>
</gene>
<dbReference type="GO" id="GO:0005975">
    <property type="term" value="P:carbohydrate metabolic process"/>
    <property type="evidence" value="ECO:0007669"/>
    <property type="project" value="UniProtKB-ARBA"/>
</dbReference>
<dbReference type="InterPro" id="IPR013320">
    <property type="entry name" value="ConA-like_dom_sf"/>
</dbReference>
<dbReference type="Pfam" id="PF13385">
    <property type="entry name" value="Laminin_G_3"/>
    <property type="match status" value="1"/>
</dbReference>
<accession>A0A1Z4BMH4</accession>
<dbReference type="AlphaFoldDB" id="A0A1Z4BMH4"/>
<sequence length="389" mass="43047">MKKIIAGLAILSTLVACQDELYDNDLKEHKADQAVYIDGGTSLTVNLAENTEYIVKNFSVKLVSPSTGGESATLEVGNEAQLKAYNEANGTSYVLLPSSMYEVNKNVTFKVSDAVGNVSLKLKNVQFPLGKSFALPIKLRGNGIKTIKGQDTFIILIEQELITKVLRISGSGSEKTDVFPNTHTVDQWTLEVMVNRSAYNQNNRSIVGTKAVGEPLNEIYTRFGDVTIRPNQLQIKTGASQIDIPADKLSAKPGEWYMLAFWYDGKTTKVFVNGVEVASREIRTGAYSVTGLWIGGSNELIREVRFWKKAVNPTEIKKNMWKTIDPKSEGLLFYYPLNGKKYDRATGTITDDETKLWDWSATGAHMAKPSTATFDNNSGNGYVFPPRQN</sequence>
<dbReference type="RefSeq" id="WP_088593648.1">
    <property type="nucleotide sequence ID" value="NZ_CP022022.1"/>
</dbReference>
<feature type="region of interest" description="Disordered" evidence="1">
    <location>
        <begin position="370"/>
        <end position="389"/>
    </location>
</feature>
<dbReference type="Gene3D" id="2.60.40.1740">
    <property type="entry name" value="hypothetical protein (bacova_03559)"/>
    <property type="match status" value="1"/>
</dbReference>
<protein>
    <recommendedName>
        <fullName evidence="2">BT-3987-like N-terminal domain-containing protein</fullName>
    </recommendedName>
</protein>
<dbReference type="Gene3D" id="2.60.120.200">
    <property type="match status" value="1"/>
</dbReference>
<keyword evidence="4" id="KW-1185">Reference proteome</keyword>
<evidence type="ECO:0000313" key="4">
    <source>
        <dbReference type="Proteomes" id="UP000197007"/>
    </source>
</evidence>
<proteinExistence type="predicted"/>
<dbReference type="EMBL" id="CP022022">
    <property type="protein sequence ID" value="ASF42506.1"/>
    <property type="molecule type" value="Genomic_DNA"/>
</dbReference>
<evidence type="ECO:0000259" key="2">
    <source>
        <dbReference type="Pfam" id="PF08522"/>
    </source>
</evidence>
<dbReference type="GO" id="GO:0004553">
    <property type="term" value="F:hydrolase activity, hydrolyzing O-glycosyl compounds"/>
    <property type="evidence" value="ECO:0007669"/>
    <property type="project" value="UniProtKB-ARBA"/>
</dbReference>
<evidence type="ECO:0000313" key="3">
    <source>
        <dbReference type="EMBL" id="ASF42506.1"/>
    </source>
</evidence>
<feature type="domain" description="BT-3987-like N-terminal" evidence="2">
    <location>
        <begin position="33"/>
        <end position="142"/>
    </location>
</feature>
<dbReference type="Pfam" id="PF08522">
    <property type="entry name" value="BT_3987-like_N"/>
    <property type="match status" value="1"/>
</dbReference>
<dbReference type="Proteomes" id="UP000197007">
    <property type="component" value="Chromosome"/>
</dbReference>
<feature type="compositionally biased region" description="Polar residues" evidence="1">
    <location>
        <begin position="370"/>
        <end position="380"/>
    </location>
</feature>
<dbReference type="PROSITE" id="PS51257">
    <property type="entry name" value="PROKAR_LIPOPROTEIN"/>
    <property type="match status" value="1"/>
</dbReference>
<dbReference type="KEGG" id="capn:CBG49_05125"/>
<reference evidence="4" key="1">
    <citation type="submission" date="2017-06" db="EMBL/GenBank/DDBJ databases">
        <title>Complete genome sequence of Capnocytophaga sp. KCOM 1579 (=ChDC OS43) isolated from a human refractory periapical abscess lesion.</title>
        <authorList>
            <person name="Kook J.-K."/>
            <person name="Park S.-N."/>
            <person name="Lim Y.K."/>
            <person name="Roh H."/>
        </authorList>
    </citation>
    <scope>NUCLEOTIDE SEQUENCE [LARGE SCALE GENOMIC DNA]</scope>
    <source>
        <strain evidence="4">ChDC OS43</strain>
    </source>
</reference>
<dbReference type="InterPro" id="IPR013728">
    <property type="entry name" value="BT_3987-like_N"/>
</dbReference>